<sequence length="161" mass="18421">MPTTLRYLQYTGFALTEIFSLYLFILILTRASSKIGTYKYLMAAFTLFSMAFGVVEVLTQPIMHIEGTSLIVFVDSFLRYDKVIGFHIASLYCSSYGLCVLLLSTHFCYRYLAVCRPSTIQYLTGARLTYMFIPALFFGLVWFLTVEICEAPTDFASEYLK</sequence>
<dbReference type="eggNOG" id="ENOG502TH35">
    <property type="taxonomic scope" value="Eukaryota"/>
</dbReference>
<protein>
    <submittedName>
        <fullName evidence="2">Uncharacterized protein</fullName>
    </submittedName>
</protein>
<dbReference type="Pfam" id="PF10326">
    <property type="entry name" value="7TM_GPCR_Str"/>
    <property type="match status" value="1"/>
</dbReference>
<dbReference type="Proteomes" id="UP000008068">
    <property type="component" value="Unassembled WGS sequence"/>
</dbReference>
<feature type="transmembrane region" description="Helical" evidence="1">
    <location>
        <begin position="40"/>
        <end position="63"/>
    </location>
</feature>
<dbReference type="GO" id="GO:0005886">
    <property type="term" value="C:plasma membrane"/>
    <property type="evidence" value="ECO:0007669"/>
    <property type="project" value="TreeGrafter"/>
</dbReference>
<accession>G0MUH9</accession>
<reference evidence="3" key="1">
    <citation type="submission" date="2011-07" db="EMBL/GenBank/DDBJ databases">
        <authorList>
            <consortium name="Caenorhabditis brenneri Sequencing and Analysis Consortium"/>
            <person name="Wilson R.K."/>
        </authorList>
    </citation>
    <scope>NUCLEOTIDE SEQUENCE [LARGE SCALE GENOMIC DNA]</scope>
    <source>
        <strain evidence="3">PB2801</strain>
    </source>
</reference>
<dbReference type="InParanoid" id="G0MUH9"/>
<evidence type="ECO:0000313" key="2">
    <source>
        <dbReference type="EMBL" id="EGT44096.1"/>
    </source>
</evidence>
<keyword evidence="1" id="KW-1133">Transmembrane helix</keyword>
<dbReference type="GO" id="GO:0042048">
    <property type="term" value="P:olfactory behavior"/>
    <property type="evidence" value="ECO:0007669"/>
    <property type="project" value="TreeGrafter"/>
</dbReference>
<dbReference type="OrthoDB" id="5859135at2759"/>
<evidence type="ECO:0000313" key="3">
    <source>
        <dbReference type="Proteomes" id="UP000008068"/>
    </source>
</evidence>
<dbReference type="AlphaFoldDB" id="G0MUH9"/>
<keyword evidence="3" id="KW-1185">Reference proteome</keyword>
<organism evidence="3">
    <name type="scientific">Caenorhabditis brenneri</name>
    <name type="common">Nematode worm</name>
    <dbReference type="NCBI Taxonomy" id="135651"/>
    <lineage>
        <taxon>Eukaryota</taxon>
        <taxon>Metazoa</taxon>
        <taxon>Ecdysozoa</taxon>
        <taxon>Nematoda</taxon>
        <taxon>Chromadorea</taxon>
        <taxon>Rhabditida</taxon>
        <taxon>Rhabditina</taxon>
        <taxon>Rhabditomorpha</taxon>
        <taxon>Rhabditoidea</taxon>
        <taxon>Rhabditidae</taxon>
        <taxon>Peloderinae</taxon>
        <taxon>Caenorhabditis</taxon>
    </lineage>
</organism>
<dbReference type="PANTHER" id="PTHR22943:SF242">
    <property type="entry name" value="SEVEN TM RECEPTOR"/>
    <property type="match status" value="1"/>
</dbReference>
<proteinExistence type="predicted"/>
<keyword evidence="1" id="KW-0812">Transmembrane</keyword>
<feature type="transmembrane region" description="Helical" evidence="1">
    <location>
        <begin position="83"/>
        <end position="107"/>
    </location>
</feature>
<dbReference type="EMBL" id="GL379812">
    <property type="protein sequence ID" value="EGT44096.1"/>
    <property type="molecule type" value="Genomic_DNA"/>
</dbReference>
<dbReference type="HOGENOM" id="CLU_036335_2_4_1"/>
<feature type="transmembrane region" description="Helical" evidence="1">
    <location>
        <begin position="128"/>
        <end position="145"/>
    </location>
</feature>
<dbReference type="InterPro" id="IPR019428">
    <property type="entry name" value="7TM_GPCR_serpentine_rcpt_Str"/>
</dbReference>
<feature type="transmembrane region" description="Helical" evidence="1">
    <location>
        <begin position="6"/>
        <end position="28"/>
    </location>
</feature>
<keyword evidence="1" id="KW-0472">Membrane</keyword>
<dbReference type="GO" id="GO:0038022">
    <property type="term" value="F:G protein-coupled olfactory receptor activity"/>
    <property type="evidence" value="ECO:0007669"/>
    <property type="project" value="TreeGrafter"/>
</dbReference>
<dbReference type="PANTHER" id="PTHR22943">
    <property type="entry name" value="7-TRANSMEMBRANE DOMAIN RECEPTOR C.ELEGANS"/>
    <property type="match status" value="1"/>
</dbReference>
<evidence type="ECO:0000256" key="1">
    <source>
        <dbReference type="SAM" id="Phobius"/>
    </source>
</evidence>
<dbReference type="STRING" id="135651.G0MUH9"/>
<name>G0MUH9_CAEBE</name>
<gene>
    <name evidence="2" type="ORF">CAEBREN_28096</name>
</gene>
<dbReference type="SUPFAM" id="SSF81321">
    <property type="entry name" value="Family A G protein-coupled receptor-like"/>
    <property type="match status" value="1"/>
</dbReference>